<dbReference type="EMBL" id="JACHHP010000001">
    <property type="protein sequence ID" value="MBB5206765.1"/>
    <property type="molecule type" value="Genomic_DNA"/>
</dbReference>
<evidence type="ECO:0000313" key="4">
    <source>
        <dbReference type="EMBL" id="MBB5206765.1"/>
    </source>
</evidence>
<evidence type="ECO:0000256" key="3">
    <source>
        <dbReference type="PIRSR" id="PIRSR633199-1"/>
    </source>
</evidence>
<dbReference type="AlphaFoldDB" id="A0A7W8G0L2"/>
<keyword evidence="5" id="KW-1185">Reference proteome</keyword>
<dbReference type="PANTHER" id="PTHR12737:SF9">
    <property type="entry name" value="DIMETHYLARGININASE"/>
    <property type="match status" value="1"/>
</dbReference>
<dbReference type="SUPFAM" id="SSF55909">
    <property type="entry name" value="Pentein"/>
    <property type="match status" value="1"/>
</dbReference>
<dbReference type="GO" id="GO:0016597">
    <property type="term" value="F:amino acid binding"/>
    <property type="evidence" value="ECO:0007669"/>
    <property type="project" value="TreeGrafter"/>
</dbReference>
<reference evidence="4 5" key="1">
    <citation type="submission" date="2020-08" db="EMBL/GenBank/DDBJ databases">
        <title>Genomic Encyclopedia of Type Strains, Phase IV (KMG-IV): sequencing the most valuable type-strain genomes for metagenomic binning, comparative biology and taxonomic classification.</title>
        <authorList>
            <person name="Goeker M."/>
        </authorList>
    </citation>
    <scope>NUCLEOTIDE SEQUENCE [LARGE SCALE GENOMIC DNA]</scope>
    <source>
        <strain evidence="4 5">DSM 24163</strain>
    </source>
</reference>
<evidence type="ECO:0000256" key="2">
    <source>
        <dbReference type="ARBA" id="ARBA00022801"/>
    </source>
</evidence>
<dbReference type="InterPro" id="IPR033199">
    <property type="entry name" value="DDAH-like"/>
</dbReference>
<dbReference type="GO" id="GO:0000052">
    <property type="term" value="P:citrulline metabolic process"/>
    <property type="evidence" value="ECO:0007669"/>
    <property type="project" value="TreeGrafter"/>
</dbReference>
<protein>
    <submittedName>
        <fullName evidence="4">Dimethylargininase</fullName>
        <ecNumber evidence="4">3.5.3.18</ecNumber>
    </submittedName>
</protein>
<dbReference type="Gene3D" id="3.75.10.10">
    <property type="entry name" value="L-arginine/glycine Amidinotransferase, Chain A"/>
    <property type="match status" value="1"/>
</dbReference>
<dbReference type="GO" id="GO:0006525">
    <property type="term" value="P:arginine metabolic process"/>
    <property type="evidence" value="ECO:0007669"/>
    <property type="project" value="TreeGrafter"/>
</dbReference>
<dbReference type="RefSeq" id="WP_183959053.1">
    <property type="nucleotide sequence ID" value="NZ_JACHHP010000001.1"/>
</dbReference>
<keyword evidence="2 4" id="KW-0378">Hydrolase</keyword>
<comment type="similarity">
    <text evidence="1">Belongs to the DDAH family.</text>
</comment>
<feature type="active site" description="Proton donor" evidence="3">
    <location>
        <position position="164"/>
    </location>
</feature>
<evidence type="ECO:0000256" key="1">
    <source>
        <dbReference type="ARBA" id="ARBA00008532"/>
    </source>
</evidence>
<proteinExistence type="inferred from homology"/>
<dbReference type="EC" id="3.5.3.18" evidence="4"/>
<dbReference type="GO" id="GO:0016403">
    <property type="term" value="F:dimethylargininase activity"/>
    <property type="evidence" value="ECO:0007669"/>
    <property type="project" value="UniProtKB-EC"/>
</dbReference>
<dbReference type="PANTHER" id="PTHR12737">
    <property type="entry name" value="DIMETHYLARGININE DIMETHYLAMINOHYDROLASE"/>
    <property type="match status" value="1"/>
</dbReference>
<evidence type="ECO:0000313" key="5">
    <source>
        <dbReference type="Proteomes" id="UP000521199"/>
    </source>
</evidence>
<feature type="active site" description="Nucleophile" evidence="3">
    <location>
        <position position="251"/>
    </location>
</feature>
<dbReference type="GO" id="GO:0045429">
    <property type="term" value="P:positive regulation of nitric oxide biosynthetic process"/>
    <property type="evidence" value="ECO:0007669"/>
    <property type="project" value="TreeGrafter"/>
</dbReference>
<comment type="caution">
    <text evidence="4">The sequence shown here is derived from an EMBL/GenBank/DDBJ whole genome shotgun (WGS) entry which is preliminary data.</text>
</comment>
<gene>
    <name evidence="4" type="ORF">HNQ52_000281</name>
</gene>
<dbReference type="Proteomes" id="UP000521199">
    <property type="component" value="Unassembled WGS sequence"/>
</dbReference>
<organism evidence="4 5">
    <name type="scientific">Chiayiivirga flava</name>
    <dbReference type="NCBI Taxonomy" id="659595"/>
    <lineage>
        <taxon>Bacteria</taxon>
        <taxon>Pseudomonadati</taxon>
        <taxon>Pseudomonadota</taxon>
        <taxon>Gammaproteobacteria</taxon>
        <taxon>Lysobacterales</taxon>
        <taxon>Lysobacteraceae</taxon>
        <taxon>Chiayiivirga</taxon>
    </lineage>
</organism>
<accession>A0A7W8G0L2</accession>
<name>A0A7W8G0L2_9GAMM</name>
<sequence length="265" mass="28352">MNAVRRVALVRDVSAALERCQLTHVERTAIDVARARRQHHAYCDLLAALGCDVVRLPALDLSPDAVFVEDVALVFDEMAIATRPGAESRRGEVASVAQALARWRDVLPLDPPATLDGGDVLRLGRTLYVGRSSRSSADGIAALARRVAPFGYDVVPVPLHGCLHLKSAVTRVSDDTLLVQPAWVDPATFDGWHRIAVAEDEAHAANALAIGTAVVYPDAFPRTRALLDAHGLDVHTIDVSELQKAEGAVTCCSLVFDVSGWSADG</sequence>